<dbReference type="Proteomes" id="UP001621418">
    <property type="component" value="Chromosome"/>
</dbReference>
<dbReference type="EMBL" id="CP109527">
    <property type="protein sequence ID" value="WTY34248.1"/>
    <property type="molecule type" value="Genomic_DNA"/>
</dbReference>
<proteinExistence type="predicted"/>
<gene>
    <name evidence="1" type="ORF">OG308_23365</name>
</gene>
<accession>A0ABZ1N308</accession>
<organism evidence="1 2">
    <name type="scientific">Nocardia salmonicida</name>
    <dbReference type="NCBI Taxonomy" id="53431"/>
    <lineage>
        <taxon>Bacteria</taxon>
        <taxon>Bacillati</taxon>
        <taxon>Actinomycetota</taxon>
        <taxon>Actinomycetes</taxon>
        <taxon>Mycobacteriales</taxon>
        <taxon>Nocardiaceae</taxon>
        <taxon>Nocardia</taxon>
    </lineage>
</organism>
<sequence>MSTHLNDYPHELATFAVVVGTDGSETADIASGLVTHPAVEDPR</sequence>
<dbReference type="GeneID" id="91377107"/>
<evidence type="ECO:0000313" key="2">
    <source>
        <dbReference type="Proteomes" id="UP001621418"/>
    </source>
</evidence>
<protein>
    <submittedName>
        <fullName evidence="1">Uncharacterized protein</fullName>
    </submittedName>
</protein>
<keyword evidence="2" id="KW-1185">Reference proteome</keyword>
<dbReference type="RefSeq" id="WP_328663008.1">
    <property type="nucleotide sequence ID" value="NZ_CP108014.1"/>
</dbReference>
<evidence type="ECO:0000313" key="1">
    <source>
        <dbReference type="EMBL" id="WTY34248.1"/>
    </source>
</evidence>
<reference evidence="1 2" key="1">
    <citation type="submission" date="2022-10" db="EMBL/GenBank/DDBJ databases">
        <title>The complete genomes of actinobacterial strains from the NBC collection.</title>
        <authorList>
            <person name="Joergensen T.S."/>
            <person name="Alvarez Arevalo M."/>
            <person name="Sterndorff E.B."/>
            <person name="Faurdal D."/>
            <person name="Vuksanovic O."/>
            <person name="Mourched A.-S."/>
            <person name="Charusanti P."/>
            <person name="Shaw S."/>
            <person name="Blin K."/>
            <person name="Weber T."/>
        </authorList>
    </citation>
    <scope>NUCLEOTIDE SEQUENCE [LARGE SCALE GENOMIC DNA]</scope>
    <source>
        <strain evidence="1 2">NBC_01413</strain>
    </source>
</reference>
<name>A0ABZ1N308_9NOCA</name>